<dbReference type="AlphaFoldDB" id="M5SB24"/>
<protein>
    <submittedName>
        <fullName evidence="1">Uncharacterized protein</fullName>
    </submittedName>
</protein>
<evidence type="ECO:0000313" key="2">
    <source>
        <dbReference type="Proteomes" id="UP000011996"/>
    </source>
</evidence>
<reference evidence="1 2" key="1">
    <citation type="journal article" date="2013" name="Mar. Genomics">
        <title>Expression of sulfatases in Rhodopirellula baltica and the diversity of sulfatases in the genus Rhodopirellula.</title>
        <authorList>
            <person name="Wegner C.E."/>
            <person name="Richter-Heitmann T."/>
            <person name="Klindworth A."/>
            <person name="Klockow C."/>
            <person name="Richter M."/>
            <person name="Achstetter T."/>
            <person name="Glockner F.O."/>
            <person name="Harder J."/>
        </authorList>
    </citation>
    <scope>NUCLEOTIDE SEQUENCE [LARGE SCALE GENOMIC DNA]</scope>
    <source>
        <strain evidence="1 2">SH398</strain>
    </source>
</reference>
<organism evidence="1 2">
    <name type="scientific">Rhodopirellula europaea SH398</name>
    <dbReference type="NCBI Taxonomy" id="1263868"/>
    <lineage>
        <taxon>Bacteria</taxon>
        <taxon>Pseudomonadati</taxon>
        <taxon>Planctomycetota</taxon>
        <taxon>Planctomycetia</taxon>
        <taxon>Pirellulales</taxon>
        <taxon>Pirellulaceae</taxon>
        <taxon>Rhodopirellula</taxon>
    </lineage>
</organism>
<name>M5SB24_9BACT</name>
<dbReference type="Proteomes" id="UP000011996">
    <property type="component" value="Unassembled WGS sequence"/>
</dbReference>
<accession>M5SB24</accession>
<gene>
    <name evidence="1" type="ORF">RESH_04426</name>
</gene>
<dbReference type="PATRIC" id="fig|1263868.3.peg.4800"/>
<sequence>MEWLMIGMVWGQWQSRSTIVFPEADLSFERDANVTLETRKWFARLTDRVCGTELTKR</sequence>
<comment type="caution">
    <text evidence="1">The sequence shown here is derived from an EMBL/GenBank/DDBJ whole genome shotgun (WGS) entry which is preliminary data.</text>
</comment>
<dbReference type="STRING" id="1263868.RESH_04426"/>
<proteinExistence type="predicted"/>
<dbReference type="EMBL" id="ANOF01000144">
    <property type="protein sequence ID" value="EMI24877.1"/>
    <property type="molecule type" value="Genomic_DNA"/>
</dbReference>
<evidence type="ECO:0000313" key="1">
    <source>
        <dbReference type="EMBL" id="EMI24877.1"/>
    </source>
</evidence>